<dbReference type="AlphaFoldDB" id="A0A7J6XS41"/>
<protein>
    <submittedName>
        <fullName evidence="3">Uncharacterized protein</fullName>
    </submittedName>
</protein>
<feature type="transmembrane region" description="Helical" evidence="1">
    <location>
        <begin position="87"/>
        <end position="105"/>
    </location>
</feature>
<dbReference type="EMBL" id="JABDHM010000163">
    <property type="protein sequence ID" value="KAF5216976.1"/>
    <property type="molecule type" value="Genomic_DNA"/>
</dbReference>
<feature type="chain" id="PRO_5029553580" evidence="2">
    <location>
        <begin position="30"/>
        <end position="281"/>
    </location>
</feature>
<evidence type="ECO:0000256" key="2">
    <source>
        <dbReference type="SAM" id="SignalP"/>
    </source>
</evidence>
<name>A0A7J6XS41_TRYCR</name>
<evidence type="ECO:0000313" key="3">
    <source>
        <dbReference type="EMBL" id="KAF5216976.1"/>
    </source>
</evidence>
<feature type="transmembrane region" description="Helical" evidence="1">
    <location>
        <begin position="193"/>
        <end position="226"/>
    </location>
</feature>
<organism evidence="3 4">
    <name type="scientific">Trypanosoma cruzi</name>
    <dbReference type="NCBI Taxonomy" id="5693"/>
    <lineage>
        <taxon>Eukaryota</taxon>
        <taxon>Discoba</taxon>
        <taxon>Euglenozoa</taxon>
        <taxon>Kinetoplastea</taxon>
        <taxon>Metakinetoplastina</taxon>
        <taxon>Trypanosomatida</taxon>
        <taxon>Trypanosomatidae</taxon>
        <taxon>Trypanosoma</taxon>
        <taxon>Schizotrypanum</taxon>
    </lineage>
</organism>
<accession>A0A7J6XS41</accession>
<feature type="signal peptide" evidence="2">
    <location>
        <begin position="1"/>
        <end position="29"/>
    </location>
</feature>
<gene>
    <name evidence="3" type="ORF">ECC02_010224</name>
</gene>
<keyword evidence="1" id="KW-1133">Transmembrane helix</keyword>
<sequence>MDGQTLLCLSAPLLLSSPLLLGCPSMARGGLTHNPMRAAVVRANSSWRKGWPPWLVFFCFVFNFGRGFTPLIILSLVLFLQLLQLQPLLILLLLPLQLLLSPLASSPVSESSAFPVLPLTCPLHNCGSFCGRGGGDVDPSREDFLWWLASFARFPSNKTPVKNAAAGREKKKKKTVGNKAGKKQISLPVKKYIYIYIYICVCPFFCFSFFFVLCICCCGGGCCSFFFSSSSSFYAVLCSSFSLSSRSAFSASLWVSLLHGNCIYIYIFVSPAGIIAWFRQR</sequence>
<evidence type="ECO:0000256" key="1">
    <source>
        <dbReference type="SAM" id="Phobius"/>
    </source>
</evidence>
<dbReference type="Proteomes" id="UP000583944">
    <property type="component" value="Unassembled WGS sequence"/>
</dbReference>
<keyword evidence="1" id="KW-0472">Membrane</keyword>
<feature type="transmembrane region" description="Helical" evidence="1">
    <location>
        <begin position="263"/>
        <end position="279"/>
    </location>
</feature>
<feature type="transmembrane region" description="Helical" evidence="1">
    <location>
        <begin position="53"/>
        <end position="80"/>
    </location>
</feature>
<keyword evidence="2" id="KW-0732">Signal</keyword>
<keyword evidence="1" id="KW-0812">Transmembrane</keyword>
<proteinExistence type="predicted"/>
<dbReference type="VEuPathDB" id="TriTrypDB:ECC02_010224"/>
<comment type="caution">
    <text evidence="3">The sequence shown here is derived from an EMBL/GenBank/DDBJ whole genome shotgun (WGS) entry which is preliminary data.</text>
</comment>
<reference evidence="3 4" key="1">
    <citation type="journal article" date="2019" name="Genome Biol. Evol.">
        <title>Nanopore Sequencing Significantly Improves Genome Assembly of the Protozoan Parasite Trypanosoma cruzi.</title>
        <authorList>
            <person name="Diaz-Viraque F."/>
            <person name="Pita S."/>
            <person name="Greif G."/>
            <person name="de Souza R.C.M."/>
            <person name="Iraola G."/>
            <person name="Robello C."/>
        </authorList>
    </citation>
    <scope>NUCLEOTIDE SEQUENCE [LARGE SCALE GENOMIC DNA]</scope>
    <source>
        <strain evidence="3 4">Berenice</strain>
    </source>
</reference>
<evidence type="ECO:0000313" key="4">
    <source>
        <dbReference type="Proteomes" id="UP000583944"/>
    </source>
</evidence>